<keyword evidence="2 3" id="KW-0040">ANK repeat</keyword>
<evidence type="ECO:0000313" key="4">
    <source>
        <dbReference type="EMBL" id="CAD7454823.1"/>
    </source>
</evidence>
<reference evidence="4" key="1">
    <citation type="submission" date="2020-11" db="EMBL/GenBank/DDBJ databases">
        <authorList>
            <person name="Tran Van P."/>
        </authorList>
    </citation>
    <scope>NUCLEOTIDE SEQUENCE</scope>
</reference>
<evidence type="ECO:0000256" key="1">
    <source>
        <dbReference type="ARBA" id="ARBA00022737"/>
    </source>
</evidence>
<dbReference type="InterPro" id="IPR002110">
    <property type="entry name" value="Ankyrin_rpt"/>
</dbReference>
<dbReference type="AlphaFoldDB" id="A0A7R9FL68"/>
<dbReference type="PROSITE" id="PS50297">
    <property type="entry name" value="ANK_REP_REGION"/>
    <property type="match status" value="2"/>
</dbReference>
<feature type="repeat" description="ANK" evidence="3">
    <location>
        <begin position="133"/>
        <end position="165"/>
    </location>
</feature>
<evidence type="ECO:0000256" key="3">
    <source>
        <dbReference type="PROSITE-ProRule" id="PRU00023"/>
    </source>
</evidence>
<dbReference type="Gene3D" id="1.25.40.20">
    <property type="entry name" value="Ankyrin repeat-containing domain"/>
    <property type="match status" value="2"/>
</dbReference>
<gene>
    <name evidence="4" type="ORF">TTEB3V08_LOCUS2916</name>
</gene>
<dbReference type="GO" id="GO:0070531">
    <property type="term" value="C:BRCA1-A complex"/>
    <property type="evidence" value="ECO:0007669"/>
    <property type="project" value="TreeGrafter"/>
</dbReference>
<sequence>MLQELCDNIRTAIEHGRTDIIRSLLEACDGEGTDPIVTREYILNNPLMEDGTFLYMATKLNQGDVVRTLLSCGADPGIQNTQGLNAIDVATSEHMRQIYVDELLRATANSEVGRVCQLVAAGININSWDSVESKNTPLHWAACYGNKEIVTCLISRGADVNSMNACGATPLHDAVIGTDDGVVQELLQAGANPLIQANKGVLFLLSEVGGSIPAYMGSAEDVYNQTSIGICSFGTSRKADQKGNGAQKDKIRRVA</sequence>
<dbReference type="Pfam" id="PF12796">
    <property type="entry name" value="Ank_2"/>
    <property type="match status" value="1"/>
</dbReference>
<dbReference type="SUPFAM" id="SSF48403">
    <property type="entry name" value="Ankyrin repeat"/>
    <property type="match status" value="1"/>
</dbReference>
<keyword evidence="1" id="KW-0677">Repeat</keyword>
<accession>A0A7R9FL68</accession>
<dbReference type="PANTHER" id="PTHR24171">
    <property type="entry name" value="ANKYRIN REPEAT DOMAIN-CONTAINING PROTEIN 39-RELATED"/>
    <property type="match status" value="1"/>
</dbReference>
<protein>
    <submittedName>
        <fullName evidence="4">Uncharacterized protein</fullName>
    </submittedName>
</protein>
<dbReference type="EMBL" id="OE000728">
    <property type="protein sequence ID" value="CAD7454823.1"/>
    <property type="molecule type" value="Genomic_DNA"/>
</dbReference>
<proteinExistence type="predicted"/>
<dbReference type="GO" id="GO:0004842">
    <property type="term" value="F:ubiquitin-protein transferase activity"/>
    <property type="evidence" value="ECO:0007669"/>
    <property type="project" value="TreeGrafter"/>
</dbReference>
<feature type="repeat" description="ANK" evidence="3">
    <location>
        <begin position="166"/>
        <end position="198"/>
    </location>
</feature>
<organism evidence="4">
    <name type="scientific">Timema tahoe</name>
    <dbReference type="NCBI Taxonomy" id="61484"/>
    <lineage>
        <taxon>Eukaryota</taxon>
        <taxon>Metazoa</taxon>
        <taxon>Ecdysozoa</taxon>
        <taxon>Arthropoda</taxon>
        <taxon>Hexapoda</taxon>
        <taxon>Insecta</taxon>
        <taxon>Pterygota</taxon>
        <taxon>Neoptera</taxon>
        <taxon>Polyneoptera</taxon>
        <taxon>Phasmatodea</taxon>
        <taxon>Timematodea</taxon>
        <taxon>Timematoidea</taxon>
        <taxon>Timematidae</taxon>
        <taxon>Timema</taxon>
    </lineage>
</organism>
<dbReference type="InterPro" id="IPR036770">
    <property type="entry name" value="Ankyrin_rpt-contain_sf"/>
</dbReference>
<name>A0A7R9FL68_9NEOP</name>
<dbReference type="GO" id="GO:0031436">
    <property type="term" value="C:BRCA1-BARD1 complex"/>
    <property type="evidence" value="ECO:0007669"/>
    <property type="project" value="TreeGrafter"/>
</dbReference>
<dbReference type="SMART" id="SM00248">
    <property type="entry name" value="ANK"/>
    <property type="match status" value="3"/>
</dbReference>
<dbReference type="PROSITE" id="PS50088">
    <property type="entry name" value="ANK_REPEAT"/>
    <property type="match status" value="3"/>
</dbReference>
<dbReference type="PANTHER" id="PTHR24171:SF11">
    <property type="entry name" value="26S PROTEASOME NON-ATPASE REGULATORY SUBUNIT 10"/>
    <property type="match status" value="1"/>
</dbReference>
<evidence type="ECO:0000256" key="2">
    <source>
        <dbReference type="ARBA" id="ARBA00023043"/>
    </source>
</evidence>
<dbReference type="GO" id="GO:0085020">
    <property type="term" value="P:protein K6-linked ubiquitination"/>
    <property type="evidence" value="ECO:0007669"/>
    <property type="project" value="TreeGrafter"/>
</dbReference>
<feature type="repeat" description="ANK" evidence="3">
    <location>
        <begin position="49"/>
        <end position="81"/>
    </location>
</feature>